<feature type="domain" description="N-acetylmuramoyl-L-alanine amidase" evidence="13">
    <location>
        <begin position="47"/>
        <end position="195"/>
    </location>
</feature>
<dbReference type="GO" id="GO:0005576">
    <property type="term" value="C:extracellular region"/>
    <property type="evidence" value="ECO:0007669"/>
    <property type="project" value="UniProtKB-SubCell"/>
</dbReference>
<dbReference type="GO" id="GO:0009253">
    <property type="term" value="P:peptidoglycan catabolic process"/>
    <property type="evidence" value="ECO:0007669"/>
    <property type="project" value="InterPro"/>
</dbReference>
<evidence type="ECO:0000256" key="2">
    <source>
        <dbReference type="ARBA" id="ARBA00007553"/>
    </source>
</evidence>
<dbReference type="FunFam" id="3.40.80.10:FF:000001">
    <property type="entry name" value="Peptidoglycan recognition protein 1"/>
    <property type="match status" value="1"/>
</dbReference>
<evidence type="ECO:0000259" key="14">
    <source>
        <dbReference type="SMART" id="SM00701"/>
    </source>
</evidence>
<gene>
    <name evidence="16" type="primary">LOC105984754</name>
</gene>
<keyword evidence="15" id="KW-1185">Reference proteome</keyword>
<organism evidence="15 16">
    <name type="scientific">Dipodomys ordii</name>
    <name type="common">Ord's kangaroo rat</name>
    <dbReference type="NCBI Taxonomy" id="10020"/>
    <lineage>
        <taxon>Eukaryota</taxon>
        <taxon>Metazoa</taxon>
        <taxon>Chordata</taxon>
        <taxon>Craniata</taxon>
        <taxon>Vertebrata</taxon>
        <taxon>Euteleostomi</taxon>
        <taxon>Mammalia</taxon>
        <taxon>Eutheria</taxon>
        <taxon>Euarchontoglires</taxon>
        <taxon>Glires</taxon>
        <taxon>Rodentia</taxon>
        <taxon>Castorimorpha</taxon>
        <taxon>Heteromyidae</taxon>
        <taxon>Dipodomyinae</taxon>
        <taxon>Dipodomys</taxon>
    </lineage>
</organism>
<dbReference type="InterPro" id="IPR006619">
    <property type="entry name" value="PGRP_domain_met/bac"/>
</dbReference>
<dbReference type="InParanoid" id="A0A1S3F1I1"/>
<keyword evidence="6" id="KW-0732">Signal</keyword>
<dbReference type="GO" id="GO:0051239">
    <property type="term" value="P:regulation of multicellular organismal process"/>
    <property type="evidence" value="ECO:0007669"/>
    <property type="project" value="UniProtKB-ARBA"/>
</dbReference>
<dbReference type="STRING" id="10020.ENSDORP00000003203"/>
<dbReference type="Gene3D" id="3.40.80.10">
    <property type="entry name" value="Peptidoglycan recognition protein-like"/>
    <property type="match status" value="2"/>
</dbReference>
<evidence type="ECO:0000256" key="8">
    <source>
        <dbReference type="ARBA" id="ARBA00022859"/>
    </source>
</evidence>
<dbReference type="PANTHER" id="PTHR11022">
    <property type="entry name" value="PEPTIDOGLYCAN RECOGNITION PROTEIN"/>
    <property type="match status" value="1"/>
</dbReference>
<dbReference type="InterPro" id="IPR036505">
    <property type="entry name" value="Amidase/PGRP_sf"/>
</dbReference>
<dbReference type="SMART" id="SM00644">
    <property type="entry name" value="Ami_2"/>
    <property type="match status" value="2"/>
</dbReference>
<evidence type="ECO:0000313" key="16">
    <source>
        <dbReference type="RefSeq" id="XP_012870481.1"/>
    </source>
</evidence>
<dbReference type="InterPro" id="IPR002502">
    <property type="entry name" value="Amidase_domain"/>
</dbReference>
<comment type="function">
    <text evidence="12">Pattern receptor that binds to murein peptidoglycans (PGN) of Gram-positive bacteria. Has bactericidal activity towards Gram-positive bacteria. May kill Gram-positive bacteria by interfering with peptidoglycan biosynthesis. Also binds to Gram-negative bacteria, and has bacteriostatic activity towards Gram-negative bacteria. Plays a role in innate immunity.</text>
</comment>
<evidence type="ECO:0000313" key="15">
    <source>
        <dbReference type="Proteomes" id="UP000081671"/>
    </source>
</evidence>
<protein>
    <submittedName>
        <fullName evidence="16">Peptidoglycan recognition protein 3-like</fullName>
    </submittedName>
</protein>
<comment type="similarity">
    <text evidence="2">Belongs to the N-acetylmuramoyl-L-alanine amidase 2 family.</text>
</comment>
<sequence>MAIAPKVFGDVLQLSWNETQASDIPEKLLDMLVGIPTIVSRKEWEARPLTCTALLSPPVAYLITEQLMGMECQEQNSCSQKLRVLQSHSVHNKGWCDMAFNFLIGDDGRVYEGVGWHFQGLHTQGYNNVSLGIAFFGNKIGSSPSPAALSAAEGLVFYAIQMGHLSPRYVQPLLLKEENCLAPSNPKTPKKACPHITPRSTWEARETHCPQMLLPAKYVIIIHTAGTSCNVSTACQINIRNTQSFHMDKQGFCDIGYHFLVGQDGGIYEGVGWHIQGSHTYGYNDIALGIAFMGNFVEKPPNAAALEAAQDLIQCAVLKGYLAPNYLLMGHSDVANTLSPGKALYDIIKTWPHFKL</sequence>
<keyword evidence="3" id="KW-0964">Secreted</keyword>
<evidence type="ECO:0000256" key="5">
    <source>
        <dbReference type="ARBA" id="ARBA00022588"/>
    </source>
</evidence>
<dbReference type="SUPFAM" id="SSF55846">
    <property type="entry name" value="N-acetylmuramoyl-L-alanine amidase-like"/>
    <property type="match status" value="2"/>
</dbReference>
<keyword evidence="8" id="KW-0391">Immunity</keyword>
<evidence type="ECO:0000256" key="10">
    <source>
        <dbReference type="ARBA" id="ARBA00023157"/>
    </source>
</evidence>
<dbReference type="GO" id="GO:0008745">
    <property type="term" value="F:N-acetylmuramoyl-L-alanine amidase activity"/>
    <property type="evidence" value="ECO:0007669"/>
    <property type="project" value="InterPro"/>
</dbReference>
<evidence type="ECO:0000256" key="3">
    <source>
        <dbReference type="ARBA" id="ARBA00022525"/>
    </source>
</evidence>
<evidence type="ECO:0000256" key="4">
    <source>
        <dbReference type="ARBA" id="ARBA00022529"/>
    </source>
</evidence>
<feature type="domain" description="N-acetylmuramoyl-L-alanine amidase" evidence="13">
    <location>
        <begin position="204"/>
        <end position="341"/>
    </location>
</feature>
<feature type="domain" description="Peptidoglycan recognition protein family" evidence="14">
    <location>
        <begin position="194"/>
        <end position="335"/>
    </location>
</feature>
<dbReference type="RefSeq" id="XP_012870481.1">
    <property type="nucleotide sequence ID" value="XM_013015027.1"/>
</dbReference>
<reference evidence="16" key="1">
    <citation type="submission" date="2025-08" db="UniProtKB">
        <authorList>
            <consortium name="RefSeq"/>
        </authorList>
    </citation>
    <scope>IDENTIFICATION</scope>
    <source>
        <tissue evidence="16">Kidney</tissue>
    </source>
</reference>
<evidence type="ECO:0000256" key="12">
    <source>
        <dbReference type="ARBA" id="ARBA00053301"/>
    </source>
</evidence>
<keyword evidence="7" id="KW-0677">Repeat</keyword>
<dbReference type="GO" id="GO:0042742">
    <property type="term" value="P:defense response to bacterium"/>
    <property type="evidence" value="ECO:0007669"/>
    <property type="project" value="UniProtKB-KW"/>
</dbReference>
<dbReference type="OrthoDB" id="10001926at2759"/>
<evidence type="ECO:0000256" key="1">
    <source>
        <dbReference type="ARBA" id="ARBA00004613"/>
    </source>
</evidence>
<evidence type="ECO:0000256" key="9">
    <source>
        <dbReference type="ARBA" id="ARBA00023022"/>
    </source>
</evidence>
<dbReference type="GO" id="GO:0045087">
    <property type="term" value="P:innate immune response"/>
    <property type="evidence" value="ECO:0007669"/>
    <property type="project" value="UniProtKB-KW"/>
</dbReference>
<keyword evidence="11" id="KW-0325">Glycoprotein</keyword>
<dbReference type="SMART" id="SM00701">
    <property type="entry name" value="PGRP"/>
    <property type="match status" value="2"/>
</dbReference>
<keyword evidence="10" id="KW-1015">Disulfide bond</keyword>
<dbReference type="KEGG" id="dord:105984754"/>
<proteinExistence type="inferred from homology"/>
<dbReference type="AlphaFoldDB" id="A0A1S3F1I1"/>
<evidence type="ECO:0000256" key="6">
    <source>
        <dbReference type="ARBA" id="ARBA00022729"/>
    </source>
</evidence>
<evidence type="ECO:0000256" key="11">
    <source>
        <dbReference type="ARBA" id="ARBA00023180"/>
    </source>
</evidence>
<keyword evidence="5" id="KW-0399">Innate immunity</keyword>
<evidence type="ECO:0000256" key="7">
    <source>
        <dbReference type="ARBA" id="ARBA00022737"/>
    </source>
</evidence>
<dbReference type="CDD" id="cd06583">
    <property type="entry name" value="PGRP"/>
    <property type="match status" value="2"/>
</dbReference>
<dbReference type="Proteomes" id="UP000081671">
    <property type="component" value="Unplaced"/>
</dbReference>
<dbReference type="FunCoup" id="A0A1S3F1I1">
    <property type="interactions" value="4"/>
</dbReference>
<dbReference type="InterPro" id="IPR015510">
    <property type="entry name" value="PGRP"/>
</dbReference>
<comment type="subcellular location">
    <subcellularLocation>
        <location evidence="1">Secreted</location>
    </subcellularLocation>
</comment>
<accession>A0A1S3F1I1</accession>
<evidence type="ECO:0000259" key="13">
    <source>
        <dbReference type="SMART" id="SM00644"/>
    </source>
</evidence>
<dbReference type="FunFam" id="3.40.80.10:FF:000004">
    <property type="entry name" value="Peptidoglycan recognition protein 4"/>
    <property type="match status" value="1"/>
</dbReference>
<keyword evidence="4" id="KW-0929">Antimicrobial</keyword>
<dbReference type="GO" id="GO:0008270">
    <property type="term" value="F:zinc ion binding"/>
    <property type="evidence" value="ECO:0007669"/>
    <property type="project" value="InterPro"/>
</dbReference>
<keyword evidence="9" id="KW-0044">Antibiotic</keyword>
<dbReference type="PANTHER" id="PTHR11022:SF12">
    <property type="entry name" value="PEPTIDOGLYCAN RECOGNITION PROTEIN 3"/>
    <property type="match status" value="1"/>
</dbReference>
<name>A0A1S3F1I1_DIPOR</name>
<feature type="domain" description="Peptidoglycan recognition protein family" evidence="14">
    <location>
        <begin position="36"/>
        <end position="178"/>
    </location>
</feature>
<dbReference type="GeneID" id="105984754"/>
<dbReference type="Pfam" id="PF01510">
    <property type="entry name" value="Amidase_2"/>
    <property type="match status" value="2"/>
</dbReference>